<evidence type="ECO:0000313" key="2">
    <source>
        <dbReference type="Proteomes" id="UP000249134"/>
    </source>
</evidence>
<keyword evidence="2" id="KW-1185">Reference proteome</keyword>
<accession>A0A2X4WWF7</accession>
<sequence length="383" mass="44048">MKFLIVKLSPIEGLNSSMIRTLSLTKGLISLGHNIDFLTIPISDTHVKASGYTFLDKINIIRTSANTNYDSVISKRKKGRIAKLSVGMLRKIYHKLSLYNYTYSIAKRVNISLLKNDHYDVIISVSDPKTSHIAIQRLIAQGLKYGKWIQYWGDPMTYDITNKSVYPSWFIAKKELALLDEADKIVYVSPFTLNKQKKTFPNIANKMHFLPVPYLEKKYYPRSQNKKFVIGYYGAYSSRVRNIMPLYNSCLELGGQIHLDIIGDSDITLTETNNVNIQPRGNVSSYEEKVDLLVCMLNSRGTQIPGKVYHYAATNKPILVILDGDQKEEMKEYLESFNRYYMCENNVNSISNKIKEIMSSNKEFMPCKEFEPKYIAQKFIDLI</sequence>
<gene>
    <name evidence="1" type="ORF">NCTC4824_03801</name>
</gene>
<dbReference type="KEGG" id="blen:NCTC4824_03801"/>
<dbReference type="Proteomes" id="UP000249134">
    <property type="component" value="Chromosome 1"/>
</dbReference>
<name>A0A2X4WWF7_LEDLE</name>
<organism evidence="1 2">
    <name type="scientific">Lederbergia lenta</name>
    <name type="common">Bacillus lentus</name>
    <dbReference type="NCBI Taxonomy" id="1467"/>
    <lineage>
        <taxon>Bacteria</taxon>
        <taxon>Bacillati</taxon>
        <taxon>Bacillota</taxon>
        <taxon>Bacilli</taxon>
        <taxon>Bacillales</taxon>
        <taxon>Bacillaceae</taxon>
        <taxon>Lederbergia</taxon>
    </lineage>
</organism>
<dbReference type="EMBL" id="LS483476">
    <property type="protein sequence ID" value="SQI62822.1"/>
    <property type="molecule type" value="Genomic_DNA"/>
</dbReference>
<protein>
    <submittedName>
        <fullName evidence="1">Uncharacterized protein</fullName>
    </submittedName>
</protein>
<evidence type="ECO:0000313" key="1">
    <source>
        <dbReference type="EMBL" id="SQI62822.1"/>
    </source>
</evidence>
<reference evidence="1 2" key="1">
    <citation type="submission" date="2018-06" db="EMBL/GenBank/DDBJ databases">
        <authorList>
            <consortium name="Pathogen Informatics"/>
            <person name="Doyle S."/>
        </authorList>
    </citation>
    <scope>NUCLEOTIDE SEQUENCE [LARGE SCALE GENOMIC DNA]</scope>
    <source>
        <strain evidence="1 2">NCTC4824</strain>
    </source>
</reference>
<proteinExistence type="predicted"/>
<dbReference type="AlphaFoldDB" id="A0A2X4WWF7"/>
<dbReference type="STRING" id="1348624.GCA_001591545_03132"/>
<dbReference type="SUPFAM" id="SSF53756">
    <property type="entry name" value="UDP-Glycosyltransferase/glycogen phosphorylase"/>
    <property type="match status" value="1"/>
</dbReference>
<dbReference type="RefSeq" id="WP_066144279.1">
    <property type="nucleotide sequence ID" value="NZ_CBCSGM010000004.1"/>
</dbReference>
<dbReference type="Gene3D" id="3.40.50.2000">
    <property type="entry name" value="Glycogen Phosphorylase B"/>
    <property type="match status" value="1"/>
</dbReference>